<comment type="caution">
    <text evidence="2">The sequence shown here is derived from an EMBL/GenBank/DDBJ whole genome shotgun (WGS) entry which is preliminary data.</text>
</comment>
<dbReference type="EMBL" id="JAHFVK010000002">
    <property type="protein sequence ID" value="MBT2134768.1"/>
    <property type="molecule type" value="Genomic_DNA"/>
</dbReference>
<evidence type="ECO:0008006" key="4">
    <source>
        <dbReference type="Google" id="ProtNLM"/>
    </source>
</evidence>
<proteinExistence type="predicted"/>
<organism evidence="2 3">
    <name type="scientific">Croceibacterium selenioxidans</name>
    <dbReference type="NCBI Taxonomy" id="2838833"/>
    <lineage>
        <taxon>Bacteria</taxon>
        <taxon>Pseudomonadati</taxon>
        <taxon>Pseudomonadota</taxon>
        <taxon>Alphaproteobacteria</taxon>
        <taxon>Sphingomonadales</taxon>
        <taxon>Erythrobacteraceae</taxon>
        <taxon>Croceibacterium</taxon>
    </lineage>
</organism>
<protein>
    <recommendedName>
        <fullName evidence="4">Heme exporter protein D</fullName>
    </recommendedName>
</protein>
<evidence type="ECO:0000313" key="2">
    <source>
        <dbReference type="EMBL" id="MBT2134768.1"/>
    </source>
</evidence>
<evidence type="ECO:0000313" key="3">
    <source>
        <dbReference type="Proteomes" id="UP000811255"/>
    </source>
</evidence>
<feature type="compositionally biased region" description="Basic and acidic residues" evidence="1">
    <location>
        <begin position="40"/>
        <end position="53"/>
    </location>
</feature>
<gene>
    <name evidence="2" type="ORF">KK137_10515</name>
</gene>
<evidence type="ECO:0000256" key="1">
    <source>
        <dbReference type="SAM" id="MobiDB-lite"/>
    </source>
</evidence>
<sequence>MSDLPARLLFACSLIGVLLLTAVAGILWARHNTHARRIARERAKQERRDDVNLKKASASRSDSGR</sequence>
<dbReference type="RefSeq" id="WP_214536390.1">
    <property type="nucleotide sequence ID" value="NZ_JAHFVK010000002.1"/>
</dbReference>
<feature type="region of interest" description="Disordered" evidence="1">
    <location>
        <begin position="40"/>
        <end position="65"/>
    </location>
</feature>
<name>A0ABS5W4T7_9SPHN</name>
<accession>A0ABS5W4T7</accession>
<dbReference type="Proteomes" id="UP000811255">
    <property type="component" value="Unassembled WGS sequence"/>
</dbReference>
<reference evidence="2 3" key="1">
    <citation type="submission" date="2021-05" db="EMBL/GenBank/DDBJ databases">
        <title>Croceibacterium sp. LX-88 genome sequence.</title>
        <authorList>
            <person name="Luo X."/>
        </authorList>
    </citation>
    <scope>NUCLEOTIDE SEQUENCE [LARGE SCALE GENOMIC DNA]</scope>
    <source>
        <strain evidence="2 3">LX-88</strain>
    </source>
</reference>
<keyword evidence="3" id="KW-1185">Reference proteome</keyword>